<comment type="caution">
    <text evidence="5">The sequence shown here is derived from an EMBL/GenBank/DDBJ whole genome shotgun (WGS) entry which is preliminary data.</text>
</comment>
<dbReference type="EMBL" id="JAFHDT010000443">
    <property type="protein sequence ID" value="KAI7789533.1"/>
    <property type="molecule type" value="Genomic_DNA"/>
</dbReference>
<evidence type="ECO:0000256" key="3">
    <source>
        <dbReference type="SAM" id="MobiDB-lite"/>
    </source>
</evidence>
<dbReference type="InterPro" id="IPR043502">
    <property type="entry name" value="DNA/RNA_pol_sf"/>
</dbReference>
<gene>
    <name evidence="5" type="ORF">IRJ41_012115</name>
</gene>
<dbReference type="Gene3D" id="2.60.120.920">
    <property type="match status" value="1"/>
</dbReference>
<keyword evidence="6" id="KW-1185">Reference proteome</keyword>
<evidence type="ECO:0000313" key="6">
    <source>
        <dbReference type="Proteomes" id="UP001059041"/>
    </source>
</evidence>
<accession>A0A9W7T413</accession>
<organism evidence="5 6">
    <name type="scientific">Triplophysa rosa</name>
    <name type="common">Cave loach</name>
    <dbReference type="NCBI Taxonomy" id="992332"/>
    <lineage>
        <taxon>Eukaryota</taxon>
        <taxon>Metazoa</taxon>
        <taxon>Chordata</taxon>
        <taxon>Craniata</taxon>
        <taxon>Vertebrata</taxon>
        <taxon>Euteleostomi</taxon>
        <taxon>Actinopterygii</taxon>
        <taxon>Neopterygii</taxon>
        <taxon>Teleostei</taxon>
        <taxon>Ostariophysi</taxon>
        <taxon>Cypriniformes</taxon>
        <taxon>Nemacheilidae</taxon>
        <taxon>Triplophysa</taxon>
    </lineage>
</organism>
<dbReference type="InterPro" id="IPR006574">
    <property type="entry name" value="PRY"/>
</dbReference>
<feature type="domain" description="B30.2/SPRY" evidence="4">
    <location>
        <begin position="826"/>
        <end position="1017"/>
    </location>
</feature>
<evidence type="ECO:0000256" key="2">
    <source>
        <dbReference type="ARBA" id="ARBA00022737"/>
    </source>
</evidence>
<dbReference type="InterPro" id="IPR032675">
    <property type="entry name" value="LRR_dom_sf"/>
</dbReference>
<evidence type="ECO:0000256" key="1">
    <source>
        <dbReference type="ARBA" id="ARBA00022614"/>
    </source>
</evidence>
<keyword evidence="1" id="KW-0433">Leucine-rich repeat</keyword>
<dbReference type="Pfam" id="PF13765">
    <property type="entry name" value="PRY"/>
    <property type="match status" value="1"/>
</dbReference>
<dbReference type="AlphaFoldDB" id="A0A9W7T413"/>
<name>A0A9W7T413_TRIRA</name>
<keyword evidence="2" id="KW-0677">Repeat</keyword>
<dbReference type="InterPro" id="IPR003879">
    <property type="entry name" value="Butyrophylin_SPRY"/>
</dbReference>
<dbReference type="PANTHER" id="PTHR24106">
    <property type="entry name" value="NACHT, LRR AND CARD DOMAINS-CONTAINING"/>
    <property type="match status" value="1"/>
</dbReference>
<evidence type="ECO:0000259" key="4">
    <source>
        <dbReference type="PROSITE" id="PS50188"/>
    </source>
</evidence>
<proteinExistence type="predicted"/>
<dbReference type="Proteomes" id="UP001059041">
    <property type="component" value="Unassembled WGS sequence"/>
</dbReference>
<evidence type="ECO:0000313" key="5">
    <source>
        <dbReference type="EMBL" id="KAI7789533.1"/>
    </source>
</evidence>
<feature type="compositionally biased region" description="Basic residues" evidence="3">
    <location>
        <begin position="603"/>
        <end position="620"/>
    </location>
</feature>
<dbReference type="InterPro" id="IPR001870">
    <property type="entry name" value="B30.2/SPRY"/>
</dbReference>
<dbReference type="Gene3D" id="3.10.10.10">
    <property type="entry name" value="HIV Type 1 Reverse Transcriptase, subunit A, domain 1"/>
    <property type="match status" value="1"/>
</dbReference>
<feature type="region of interest" description="Disordered" evidence="3">
    <location>
        <begin position="209"/>
        <end position="244"/>
    </location>
</feature>
<dbReference type="Gene3D" id="3.80.10.10">
    <property type="entry name" value="Ribonuclease Inhibitor"/>
    <property type="match status" value="1"/>
</dbReference>
<feature type="region of interest" description="Disordered" evidence="3">
    <location>
        <begin position="592"/>
        <end position="620"/>
    </location>
</feature>
<reference evidence="5" key="1">
    <citation type="submission" date="2021-02" db="EMBL/GenBank/DDBJ databases">
        <title>Comparative genomics reveals that relaxation of natural selection precedes convergent phenotypic evolution of cavefish.</title>
        <authorList>
            <person name="Peng Z."/>
        </authorList>
    </citation>
    <scope>NUCLEOTIDE SEQUENCE</scope>
    <source>
        <tissue evidence="5">Muscle</tissue>
    </source>
</reference>
<dbReference type="SUPFAM" id="SSF52047">
    <property type="entry name" value="RNI-like"/>
    <property type="match status" value="1"/>
</dbReference>
<sequence length="1017" mass="112950">MAYWLSPPLPFGGHWLLGTPGDRLPLPNGSGGVRAKISFSKRVNFSSVACPAVLMGATHSSRRGTDTMPASSTLGQTLWIRPARTAGGDDSDVASQVAVFPRDSATTSFAPRSVAAGLRPCRPLWQAARARALRELHEGKTDPALMQELCAATDLALRATKVTTRALGRTMSTLVVHEKLLWPILAQMSNAEKVHFLDVPVSQGGLVGVTVEPQRPRSPPARRGWAQDPHVSSPEGSRHSGSLPRLSGWLRKTIRLGYAIQFATHPPKFQGILFTSVRGRDAPVHRAEVASLLVKGAIEPIPPAEMFSGLYSKYFIVHKKGGGLRPILDLRVLNRHLHKLPFRMVTQKRILASVRSQDWFMAIDLRTRTSCLDPPSTSAVRRFAYEGRAYQYRVLPFGLSLSPRVFTKVVEAALLPRREGDVRGLCKAREEEHQVVLVTPLRPNQDLVLGAETLTTTPPWPLPLADSFPRGRGTLRHPRQNLISMSGRDEPSSLSGLQLFLSLDKDGFPHGAHLQEGRASTSTLRVHRLPRTRGRDSHVILRPRPGYVPKVPTTLPRDQVENLQALPTGEEDPTYPCCAQSFDKMEDHAYCAQEPTERESPSSKKHKRDAARRVRDKRRQKSRINIGVSITRWKAVLKDKCFQGDAEVACFLLDWLAGCNFLPESCKMLASSLKSINSTLRELNLSYNKIGDSGVGYLCAGLISPNCRLQILKLKRCGLTESCCATLSLVLKSPNSKLIELELKCNDLQDSGVKKLSGGLENPQCRIEKLGLSGCMITEEGCRSLASALNSNPGHLRELDLSYNHPGDSKEELFPAKQQDPHFKLNLDYGGKGRMEPCLRKYAFQLTVDKNTLHPRLILSEDTQTISETTVEQKYPDHPDRFKLFPEFLCTEPLSGRCHFEVEYKGGIAVAVAYKTLDRTEHIMGVNNKFPSLHCLDGNLKLWQNNESTCEFPVSARSTRIAVYVDWAAGSLTYYSIRNGTLIHLHTHHNSFTHALYIGFILLPNSSVTLCPRTQIF</sequence>
<dbReference type="Pfam" id="PF13516">
    <property type="entry name" value="LRR_6"/>
    <property type="match status" value="2"/>
</dbReference>
<dbReference type="InterPro" id="IPR043128">
    <property type="entry name" value="Rev_trsase/Diguanyl_cyclase"/>
</dbReference>
<dbReference type="SUPFAM" id="SSF56672">
    <property type="entry name" value="DNA/RNA polymerases"/>
    <property type="match status" value="1"/>
</dbReference>
<dbReference type="PROSITE" id="PS50188">
    <property type="entry name" value="B302_SPRY"/>
    <property type="match status" value="1"/>
</dbReference>
<dbReference type="InterPro" id="IPR051261">
    <property type="entry name" value="NLR"/>
</dbReference>
<dbReference type="InterPro" id="IPR001611">
    <property type="entry name" value="Leu-rich_rpt"/>
</dbReference>
<feature type="compositionally biased region" description="Basic and acidic residues" evidence="3">
    <location>
        <begin position="592"/>
        <end position="602"/>
    </location>
</feature>
<dbReference type="PRINTS" id="PR01407">
    <property type="entry name" value="BUTYPHLNCDUF"/>
</dbReference>
<dbReference type="SUPFAM" id="SSF49899">
    <property type="entry name" value="Concanavalin A-like lectins/glucanases"/>
    <property type="match status" value="1"/>
</dbReference>
<dbReference type="SMART" id="SM00368">
    <property type="entry name" value="LRR_RI"/>
    <property type="match status" value="5"/>
</dbReference>
<dbReference type="Gene3D" id="3.30.70.270">
    <property type="match status" value="1"/>
</dbReference>
<dbReference type="InterPro" id="IPR013320">
    <property type="entry name" value="ConA-like_dom_sf"/>
</dbReference>
<dbReference type="SMART" id="SM00589">
    <property type="entry name" value="PRY"/>
    <property type="match status" value="1"/>
</dbReference>
<protein>
    <submittedName>
        <fullName evidence="5">NACHT</fullName>
    </submittedName>
</protein>
<dbReference type="InterPro" id="IPR043136">
    <property type="entry name" value="B30.2/SPRY_sf"/>
</dbReference>